<protein>
    <recommendedName>
        <fullName evidence="2">Histone deacetylase domain-containing protein</fullName>
    </recommendedName>
</protein>
<evidence type="ECO:0000313" key="3">
    <source>
        <dbReference type="EnsemblMetazoa" id="BGLB000919-PB"/>
    </source>
</evidence>
<reference evidence="3" key="1">
    <citation type="submission" date="2020-05" db="UniProtKB">
        <authorList>
            <consortium name="EnsemblMetazoa"/>
        </authorList>
    </citation>
    <scope>IDENTIFICATION</scope>
    <source>
        <strain evidence="3">BB02</strain>
    </source>
</reference>
<feature type="domain" description="Histone deacetylase" evidence="2">
    <location>
        <begin position="149"/>
        <end position="233"/>
    </location>
</feature>
<dbReference type="VEuPathDB" id="VectorBase:BGLAX_040691"/>
<feature type="transmembrane region" description="Helical" evidence="1">
    <location>
        <begin position="112"/>
        <end position="137"/>
    </location>
</feature>
<gene>
    <name evidence="3" type="primary">106054098</name>
</gene>
<dbReference type="Proteomes" id="UP000076420">
    <property type="component" value="Unassembled WGS sequence"/>
</dbReference>
<dbReference type="KEGG" id="bgt:106054098"/>
<dbReference type="Gene3D" id="3.40.800.20">
    <property type="entry name" value="Histone deacetylase domain"/>
    <property type="match status" value="2"/>
</dbReference>
<dbReference type="GO" id="GO:0040029">
    <property type="term" value="P:epigenetic regulation of gene expression"/>
    <property type="evidence" value="ECO:0007669"/>
    <property type="project" value="TreeGrafter"/>
</dbReference>
<dbReference type="GO" id="GO:0004407">
    <property type="term" value="F:histone deacetylase activity"/>
    <property type="evidence" value="ECO:0007669"/>
    <property type="project" value="TreeGrafter"/>
</dbReference>
<dbReference type="PANTHER" id="PTHR10625:SF23">
    <property type="entry name" value="HISTONE DEACETYLASE 11"/>
    <property type="match status" value="1"/>
</dbReference>
<accession>A0A2C9JD93</accession>
<sequence length="329" mass="37126">MEPDLNTQTVEESLTKSKRSCQQYEVAVKPTQWSIIYSSEYNIGFCGLEKLHPFDSGKWGKIFEFLKVAGMLRDDTVVEPMEATEEDLLLVHSNKYLRSLKLANIVEGMNEWSINVAGIFLNLLFHYSMLFSFIIYLGAIKRKVEIGCFTDNEKYLKLVERHVEGALNEFTPDLVVYNAGTDILEGDPLGLLSITAEGIIQRDEIVFTKCRSRNIPIVMVTSGGYLRETARIVANSILNLRHKSLISCTEAEQAGLIEPDVLPQTSLPRSFSDGGLFARFKRSCLSRSSNSFQNITDLSPSRPMRDQQLSNSDNITCSDMGFTMDDNRF</sequence>
<dbReference type="GO" id="GO:0000118">
    <property type="term" value="C:histone deacetylase complex"/>
    <property type="evidence" value="ECO:0007669"/>
    <property type="project" value="TreeGrafter"/>
</dbReference>
<evidence type="ECO:0000313" key="4">
    <source>
        <dbReference type="Proteomes" id="UP000076420"/>
    </source>
</evidence>
<dbReference type="InterPro" id="IPR037138">
    <property type="entry name" value="His_deacetylse_dom_sf"/>
</dbReference>
<keyword evidence="1" id="KW-1133">Transmembrane helix</keyword>
<dbReference type="PANTHER" id="PTHR10625">
    <property type="entry name" value="HISTONE DEACETYLASE HDAC1-RELATED"/>
    <property type="match status" value="1"/>
</dbReference>
<organism evidence="3 4">
    <name type="scientific">Biomphalaria glabrata</name>
    <name type="common">Bloodfluke planorb</name>
    <name type="synonym">Freshwater snail</name>
    <dbReference type="NCBI Taxonomy" id="6526"/>
    <lineage>
        <taxon>Eukaryota</taxon>
        <taxon>Metazoa</taxon>
        <taxon>Spiralia</taxon>
        <taxon>Lophotrochozoa</taxon>
        <taxon>Mollusca</taxon>
        <taxon>Gastropoda</taxon>
        <taxon>Heterobranchia</taxon>
        <taxon>Euthyneura</taxon>
        <taxon>Panpulmonata</taxon>
        <taxon>Hygrophila</taxon>
        <taxon>Lymnaeoidea</taxon>
        <taxon>Planorbidae</taxon>
        <taxon>Biomphalaria</taxon>
    </lineage>
</organism>
<dbReference type="STRING" id="6526.A0A2C9JD93"/>
<evidence type="ECO:0000259" key="2">
    <source>
        <dbReference type="Pfam" id="PF00850"/>
    </source>
</evidence>
<dbReference type="AlphaFoldDB" id="A0A2C9JD93"/>
<dbReference type="Pfam" id="PF00850">
    <property type="entry name" value="Hist_deacetyl"/>
    <property type="match status" value="1"/>
</dbReference>
<dbReference type="OrthoDB" id="437693at2759"/>
<name>A0A2C9JD93_BIOGL</name>
<keyword evidence="1" id="KW-0812">Transmembrane</keyword>
<dbReference type="EnsemblMetazoa" id="BGLB000919-RB">
    <property type="protein sequence ID" value="BGLB000919-PB"/>
    <property type="gene ID" value="BGLB000919"/>
</dbReference>
<evidence type="ECO:0000256" key="1">
    <source>
        <dbReference type="SAM" id="Phobius"/>
    </source>
</evidence>
<dbReference type="VEuPathDB" id="VectorBase:BGLB000919"/>
<dbReference type="InterPro" id="IPR023696">
    <property type="entry name" value="Ureohydrolase_dom_sf"/>
</dbReference>
<keyword evidence="1" id="KW-0472">Membrane</keyword>
<dbReference type="SUPFAM" id="SSF52768">
    <property type="entry name" value="Arginase/deacetylase"/>
    <property type="match status" value="1"/>
</dbReference>
<proteinExistence type="predicted"/>
<dbReference type="InterPro" id="IPR023801">
    <property type="entry name" value="His_deacetylse_dom"/>
</dbReference>